<evidence type="ECO:0000256" key="1">
    <source>
        <dbReference type="SAM" id="MobiDB-lite"/>
    </source>
</evidence>
<evidence type="ECO:0008006" key="4">
    <source>
        <dbReference type="Google" id="ProtNLM"/>
    </source>
</evidence>
<gene>
    <name evidence="2" type="ORF">NB700_001313</name>
</gene>
<accession>A0ABT3DTC5</accession>
<evidence type="ECO:0000313" key="2">
    <source>
        <dbReference type="EMBL" id="MCW0398757.1"/>
    </source>
</evidence>
<dbReference type="EMBL" id="JANFWR010000007">
    <property type="protein sequence ID" value="MCW0398757.1"/>
    <property type="molecule type" value="Genomic_DNA"/>
</dbReference>
<organism evidence="2 3">
    <name type="scientific">Xanthomonas sacchari</name>
    <dbReference type="NCBI Taxonomy" id="56458"/>
    <lineage>
        <taxon>Bacteria</taxon>
        <taxon>Pseudomonadati</taxon>
        <taxon>Pseudomonadota</taxon>
        <taxon>Gammaproteobacteria</taxon>
        <taxon>Lysobacterales</taxon>
        <taxon>Lysobacteraceae</taxon>
        <taxon>Xanthomonas</taxon>
    </lineage>
</organism>
<protein>
    <recommendedName>
        <fullName evidence="4">DUF2511 domain-containing protein</fullName>
    </recommendedName>
</protein>
<sequence>MAYKSSVKHAATQSRNPAKRQGDHMATWRNGRQWKLIVAAIVVAVGSAAAKPELLHVPSDIKAKYLVLSVEGAWPNRIIVTKRSGPSGTSYSKRLYSCSSKRVKYLGTGDTPGQMQSSKPDPNMTTIVPGSIADYVGRRACRK</sequence>
<evidence type="ECO:0000313" key="3">
    <source>
        <dbReference type="Proteomes" id="UP001320843"/>
    </source>
</evidence>
<dbReference type="Proteomes" id="UP001320843">
    <property type="component" value="Unassembled WGS sequence"/>
</dbReference>
<feature type="region of interest" description="Disordered" evidence="1">
    <location>
        <begin position="1"/>
        <end position="24"/>
    </location>
</feature>
<name>A0ABT3DTC5_9XANT</name>
<dbReference type="RefSeq" id="WP_267082259.1">
    <property type="nucleotide sequence ID" value="NZ_CP099530.1"/>
</dbReference>
<comment type="caution">
    <text evidence="2">The sequence shown here is derived from an EMBL/GenBank/DDBJ whole genome shotgun (WGS) entry which is preliminary data.</text>
</comment>
<keyword evidence="3" id="KW-1185">Reference proteome</keyword>
<reference evidence="2 3" key="1">
    <citation type="submission" date="2022-06" db="EMBL/GenBank/DDBJ databases">
        <title>Dynamics of rice microbiomes reveals core vertical transmitted seed endophytes.</title>
        <authorList>
            <person name="Liao K."/>
            <person name="Zhang X."/>
        </authorList>
    </citation>
    <scope>NUCLEOTIDE SEQUENCE [LARGE SCALE GENOMIC DNA]</scope>
    <source>
        <strain evidence="2 3">YT10-10-1</strain>
    </source>
</reference>
<proteinExistence type="predicted"/>